<accession>A0A0F7V7M6</accession>
<feature type="region of interest" description="Disordered" evidence="1">
    <location>
        <begin position="484"/>
        <end position="522"/>
    </location>
</feature>
<sequence length="969" mass="104088">MGLLTSRYGHFSSANIQRENKPDYFEDTEENALVLRDCHQYVLQGNLTLCGNLHVDGRLSVMPGSVQIGGSLTATEVLLDSGAEVLVGMRGAREAVRATLTGQLPSSGGKEHGPSENRGDDIEPPISAKDIEEKIQKKLGKHINHLVFFRRTYEPMDKWVSSDRATLQAAGLAYADSNRKKTLTVEINCPILGTDGVPATEGVNDEAGITERVMDWPETPAPVGDVVSGKLVISRSSQMVVFGNIRADASEIYGASRLNSVCGNYLSDTGAAGLITRDASIVTLGGLSLNLFSNLYVRGGSYFYQTGPGHIAFDTQASASDIYFTSNLLTSSVVLDNLSEAVVGGSLDAISLVSLVEASELLVMGSFNSTALTLFDGSNARIAGRVFDAGFVKLESNGFLHTAPTETAHVRHALKLAHSSTMVVDRVPLLVVDGMVEVTNSDLQVKRGGLVARSSIILNEAHLQVNGSLAASGRYFTESDGITRAQLETEPSPVPETDTDSEQDTTDDAEMEDDFGFPGEETKDATSVEEGIMLSSSPETVLPGNSGGPAGAQDDTQEKKQVDEVEEEETNLSSSLSVATEWHNTSGLLQVHRRLDEHERKPLLLNQTQFDSDSEENGDSSHGTSDAQGLPRVWNIPVFDSDGEDVSLTDDMLSNVEEKNSTRVRLPALAAVRSSILVGGQVYLNNTFSQLAGRSKLTVFGKGGIRVSGGGSLQLFKGGLVEVRLGDVTVDSVLSLLVHSNLEVHKGSIYCGDLYVRTGSTLAGASGDLMVNGGAEISGGAEVRVRHWLTVQRESLHVMNGAVVSAEAIGSAYGDIYCGAGSVVQSISGEIIAQRHIIAQDRCKILASTYILAKEGMISLENRGYLEAKDTVLAPDAGVRRTIESEIKFGRGHVDVQVMQVSPPDHLRFHPVYHSPLGPELDFEWHQQEASLNQRWPLTEPNTRLGENALSEDLLRQALSRREKALGED</sequence>
<feature type="region of interest" description="Disordered" evidence="1">
    <location>
        <begin position="101"/>
        <end position="126"/>
    </location>
</feature>
<dbReference type="AlphaFoldDB" id="A0A0F7V7M6"/>
<feature type="compositionally biased region" description="Basic and acidic residues" evidence="1">
    <location>
        <begin position="109"/>
        <end position="121"/>
    </location>
</feature>
<dbReference type="EMBL" id="LN714502">
    <property type="protein sequence ID" value="CEL78533.1"/>
    <property type="molecule type" value="Genomic_DNA"/>
</dbReference>
<proteinExistence type="predicted"/>
<feature type="region of interest" description="Disordered" evidence="1">
    <location>
        <begin position="537"/>
        <end position="579"/>
    </location>
</feature>
<protein>
    <submittedName>
        <fullName evidence="2">Uncharacterized protein</fullName>
    </submittedName>
</protein>
<feature type="region of interest" description="Disordered" evidence="1">
    <location>
        <begin position="609"/>
        <end position="631"/>
    </location>
</feature>
<reference evidence="2" key="1">
    <citation type="journal article" date="2015" name="PLoS ONE">
        <title>Comprehensive Evaluation of Toxoplasma gondii VEG and Neospora caninum LIV Genomes with Tachyzoite Stage Transcriptome and Proteome Defines Novel Transcript Features.</title>
        <authorList>
            <person name="Ramaprasad A."/>
            <person name="Mourier T."/>
            <person name="Naeem R."/>
            <person name="Malas T.B."/>
            <person name="Moussa E."/>
            <person name="Panigrahi A."/>
            <person name="Vermont S.J."/>
            <person name="Otto T.D."/>
            <person name="Wastling J."/>
            <person name="Pain A."/>
        </authorList>
    </citation>
    <scope>NUCLEOTIDE SEQUENCE</scope>
    <source>
        <strain evidence="2">VEG</strain>
    </source>
</reference>
<evidence type="ECO:0000313" key="2">
    <source>
        <dbReference type="EMBL" id="CEL78533.1"/>
    </source>
</evidence>
<organism evidence="2">
    <name type="scientific">Toxoplasma gondii (strain ATCC 50861 / VEG)</name>
    <dbReference type="NCBI Taxonomy" id="432359"/>
    <lineage>
        <taxon>Eukaryota</taxon>
        <taxon>Sar</taxon>
        <taxon>Alveolata</taxon>
        <taxon>Apicomplexa</taxon>
        <taxon>Conoidasida</taxon>
        <taxon>Coccidia</taxon>
        <taxon>Eucoccidiorida</taxon>
        <taxon>Eimeriorina</taxon>
        <taxon>Sarcocystidae</taxon>
        <taxon>Toxoplasma</taxon>
    </lineage>
</organism>
<feature type="compositionally biased region" description="Acidic residues" evidence="1">
    <location>
        <begin position="497"/>
        <end position="515"/>
    </location>
</feature>
<evidence type="ECO:0000256" key="1">
    <source>
        <dbReference type="SAM" id="MobiDB-lite"/>
    </source>
</evidence>
<name>A0A0F7V7M6_TOXGV</name>
<gene>
    <name evidence="2" type="ORF">BN1205_002640</name>
</gene>